<dbReference type="KEGG" id="dsh:Dshi_1588"/>
<dbReference type="GO" id="GO:0043164">
    <property type="term" value="P:Gram-negative-bacterium-type cell wall biogenesis"/>
    <property type="evidence" value="ECO:0007669"/>
    <property type="project" value="TreeGrafter"/>
</dbReference>
<dbReference type="InterPro" id="IPR003848">
    <property type="entry name" value="DUF218"/>
</dbReference>
<evidence type="ECO:0000256" key="1">
    <source>
        <dbReference type="SAM" id="Phobius"/>
    </source>
</evidence>
<organism evidence="3 4">
    <name type="scientific">Dinoroseobacter shibae (strain DSM 16493 / NCIMB 14021 / DFL 12)</name>
    <dbReference type="NCBI Taxonomy" id="398580"/>
    <lineage>
        <taxon>Bacteria</taxon>
        <taxon>Pseudomonadati</taxon>
        <taxon>Pseudomonadota</taxon>
        <taxon>Alphaproteobacteria</taxon>
        <taxon>Rhodobacterales</taxon>
        <taxon>Roseobacteraceae</taxon>
        <taxon>Dinoroseobacter</taxon>
    </lineage>
</organism>
<evidence type="ECO:0000313" key="4">
    <source>
        <dbReference type="Proteomes" id="UP000006833"/>
    </source>
</evidence>
<keyword evidence="1" id="KW-1133">Transmembrane helix</keyword>
<keyword evidence="1" id="KW-0472">Membrane</keyword>
<dbReference type="InterPro" id="IPR051599">
    <property type="entry name" value="Cell_Envelope_Assoc"/>
</dbReference>
<dbReference type="EMBL" id="CP000830">
    <property type="protein sequence ID" value="ABV93330.1"/>
    <property type="molecule type" value="Genomic_DNA"/>
</dbReference>
<dbReference type="CDD" id="cd06259">
    <property type="entry name" value="YdcF-like"/>
    <property type="match status" value="1"/>
</dbReference>
<dbReference type="eggNOG" id="COG1434">
    <property type="taxonomic scope" value="Bacteria"/>
</dbReference>
<dbReference type="InterPro" id="IPR014729">
    <property type="entry name" value="Rossmann-like_a/b/a_fold"/>
</dbReference>
<dbReference type="Pfam" id="PF02698">
    <property type="entry name" value="DUF218"/>
    <property type="match status" value="1"/>
</dbReference>
<dbReference type="RefSeq" id="WP_012178260.1">
    <property type="nucleotide sequence ID" value="NC_009952.1"/>
</dbReference>
<dbReference type="HOGENOM" id="CLU_082992_0_0_5"/>
<dbReference type="AlphaFoldDB" id="A8LKW6"/>
<feature type="domain" description="DUF218" evidence="2">
    <location>
        <begin position="42"/>
        <end position="165"/>
    </location>
</feature>
<dbReference type="Proteomes" id="UP000006833">
    <property type="component" value="Chromosome"/>
</dbReference>
<proteinExistence type="predicted"/>
<dbReference type="OrthoDB" id="9809813at2"/>
<dbReference type="STRING" id="398580.Dshi_1588"/>
<dbReference type="GO" id="GO:0005886">
    <property type="term" value="C:plasma membrane"/>
    <property type="evidence" value="ECO:0007669"/>
    <property type="project" value="TreeGrafter"/>
</dbReference>
<evidence type="ECO:0000313" key="3">
    <source>
        <dbReference type="EMBL" id="ABV93330.1"/>
    </source>
</evidence>
<dbReference type="PANTHER" id="PTHR30336:SF4">
    <property type="entry name" value="ENVELOPE BIOGENESIS FACTOR ELYC"/>
    <property type="match status" value="1"/>
</dbReference>
<dbReference type="PANTHER" id="PTHR30336">
    <property type="entry name" value="INNER MEMBRANE PROTEIN, PROBABLE PERMEASE"/>
    <property type="match status" value="1"/>
</dbReference>
<evidence type="ECO:0000259" key="2">
    <source>
        <dbReference type="Pfam" id="PF02698"/>
    </source>
</evidence>
<sequence>MGVMRALWQLCKIGVLVLMGFAVATFAGIVLYEPPARSEYAAIVVLSHGVAADGTLSPQTAARTQAGLDAFEAGYAPKVIFSGGLGGLEPASKGALMAEAAIAAGLPAEVAMVEGESHSTLQNALFTARLVPELRDQPVLLVTHRYHGMRSIASFWWAGFRELDLVAADPDRIEWQGAAAEPIKWAGNMVRGAVYSVAAALGLGGPRLDALLT</sequence>
<accession>A8LKW6</accession>
<protein>
    <recommendedName>
        <fullName evidence="2">DUF218 domain-containing protein</fullName>
    </recommendedName>
</protein>
<keyword evidence="4" id="KW-1185">Reference proteome</keyword>
<dbReference type="GO" id="GO:0000270">
    <property type="term" value="P:peptidoglycan metabolic process"/>
    <property type="evidence" value="ECO:0007669"/>
    <property type="project" value="TreeGrafter"/>
</dbReference>
<feature type="transmembrane region" description="Helical" evidence="1">
    <location>
        <begin position="6"/>
        <end position="32"/>
    </location>
</feature>
<name>A8LKW6_DINSH</name>
<keyword evidence="1" id="KW-0812">Transmembrane</keyword>
<reference evidence="4" key="1">
    <citation type="journal article" date="2010" name="ISME J.">
        <title>The complete genome sequence of the algal symbiont Dinoroseobacter shibae: a hitchhiker's guide to life in the sea.</title>
        <authorList>
            <person name="Wagner-Dobler I."/>
            <person name="Ballhausen B."/>
            <person name="Berger M."/>
            <person name="Brinkhoff T."/>
            <person name="Buchholz I."/>
            <person name="Bunk B."/>
            <person name="Cypionka H."/>
            <person name="Daniel R."/>
            <person name="Drepper T."/>
            <person name="Gerdts G."/>
            <person name="Hahnke S."/>
            <person name="Han C."/>
            <person name="Jahn D."/>
            <person name="Kalhoefer D."/>
            <person name="Kiss H."/>
            <person name="Klenk H.P."/>
            <person name="Kyrpides N."/>
            <person name="Liebl W."/>
            <person name="Liesegang H."/>
            <person name="Meincke L."/>
            <person name="Pati A."/>
            <person name="Petersen J."/>
            <person name="Piekarski T."/>
            <person name="Pommerenke C."/>
            <person name="Pradella S."/>
            <person name="Pukall R."/>
            <person name="Rabus R."/>
            <person name="Stackebrandt E."/>
            <person name="Thole S."/>
            <person name="Thompson L."/>
            <person name="Tielen P."/>
            <person name="Tomasch J."/>
            <person name="von Jan M."/>
            <person name="Wanphrut N."/>
            <person name="Wichels A."/>
            <person name="Zech H."/>
            <person name="Simon M."/>
        </authorList>
    </citation>
    <scope>NUCLEOTIDE SEQUENCE [LARGE SCALE GENOMIC DNA]</scope>
    <source>
        <strain evidence="4">DSM 16493 / NCIMB 14021 / DFL 12</strain>
    </source>
</reference>
<gene>
    <name evidence="3" type="ordered locus">Dshi_1588</name>
</gene>
<dbReference type="Gene3D" id="3.40.50.620">
    <property type="entry name" value="HUPs"/>
    <property type="match status" value="1"/>
</dbReference>